<reference evidence="4" key="1">
    <citation type="submission" date="2025-08" db="UniProtKB">
        <authorList>
            <consortium name="RefSeq"/>
        </authorList>
    </citation>
    <scope>IDENTIFICATION</scope>
    <source>
        <tissue evidence="4">Ear skin</tissue>
    </source>
</reference>
<evidence type="ECO:0000256" key="1">
    <source>
        <dbReference type="SAM" id="MobiDB-lite"/>
    </source>
</evidence>
<sequence length="198" mass="21698">MWLRWPRPSGSCGLCVCFLLNLQMCLCCMEKEVWFCLTSPVEAAMGNFLELLLVLKMAHRVPSSQRASGYRTLKDLTVPEDAARNTSNPSCRSLMNQGNPPPYPGPGPSAPYPPYPQQPMGPAAYPPGPVGGPYPPPQGYPNQGYPQYGWQGGPQEPPKTTGSACWDIFSPSLTTLKSSSCPCCWGWFSLLICFLNYV</sequence>
<name>A0A8B8SSL1_CAMFR</name>
<organism evidence="3 4">
    <name type="scientific">Camelus ferus</name>
    <name type="common">Wild bactrian camel</name>
    <name type="synonym">Camelus bactrianus ferus</name>
    <dbReference type="NCBI Taxonomy" id="419612"/>
    <lineage>
        <taxon>Eukaryota</taxon>
        <taxon>Metazoa</taxon>
        <taxon>Chordata</taxon>
        <taxon>Craniata</taxon>
        <taxon>Vertebrata</taxon>
        <taxon>Euteleostomi</taxon>
        <taxon>Mammalia</taxon>
        <taxon>Eutheria</taxon>
        <taxon>Laurasiatheria</taxon>
        <taxon>Artiodactyla</taxon>
        <taxon>Tylopoda</taxon>
        <taxon>Camelidae</taxon>
        <taxon>Camelus</taxon>
    </lineage>
</organism>
<feature type="compositionally biased region" description="Pro residues" evidence="1">
    <location>
        <begin position="99"/>
        <end position="139"/>
    </location>
</feature>
<feature type="signal peptide" evidence="2">
    <location>
        <begin position="1"/>
        <end position="27"/>
    </location>
</feature>
<evidence type="ECO:0000256" key="2">
    <source>
        <dbReference type="SAM" id="SignalP"/>
    </source>
</evidence>
<dbReference type="GeneID" id="102504870"/>
<proteinExistence type="predicted"/>
<dbReference type="AlphaFoldDB" id="A0A8B8SSL1"/>
<keyword evidence="3" id="KW-1185">Reference proteome</keyword>
<dbReference type="Proteomes" id="UP000694856">
    <property type="component" value="Chromosome 3"/>
</dbReference>
<feature type="chain" id="PRO_5034091427" evidence="2">
    <location>
        <begin position="28"/>
        <end position="198"/>
    </location>
</feature>
<feature type="compositionally biased region" description="Low complexity" evidence="1">
    <location>
        <begin position="140"/>
        <end position="149"/>
    </location>
</feature>
<keyword evidence="4" id="KW-0472">Membrane</keyword>
<accession>A0A8B8SSL1</accession>
<feature type="compositionally biased region" description="Polar residues" evidence="1">
    <location>
        <begin position="84"/>
        <end position="95"/>
    </location>
</feature>
<dbReference type="RefSeq" id="XP_032332769.1">
    <property type="nucleotide sequence ID" value="XM_032476878.1"/>
</dbReference>
<protein>
    <submittedName>
        <fullName evidence="4">Cysteine-rich and transmembrane domain-containing protein 1 isoform X1</fullName>
    </submittedName>
</protein>
<evidence type="ECO:0000313" key="4">
    <source>
        <dbReference type="RefSeq" id="XP_032332769.1"/>
    </source>
</evidence>
<keyword evidence="2" id="KW-0732">Signal</keyword>
<feature type="region of interest" description="Disordered" evidence="1">
    <location>
        <begin position="78"/>
        <end position="156"/>
    </location>
</feature>
<keyword evidence="4" id="KW-0812">Transmembrane</keyword>
<gene>
    <name evidence="4" type="primary">CYSTM1</name>
</gene>
<dbReference type="CTD" id="84418"/>
<evidence type="ECO:0000313" key="3">
    <source>
        <dbReference type="Proteomes" id="UP000694856"/>
    </source>
</evidence>